<dbReference type="Proteomes" id="UP000799755">
    <property type="component" value="Unassembled WGS sequence"/>
</dbReference>
<gene>
    <name evidence="1" type="ORF">BDR25DRAFT_356504</name>
</gene>
<reference evidence="1" key="1">
    <citation type="journal article" date="2020" name="Stud. Mycol.">
        <title>101 Dothideomycetes genomes: a test case for predicting lifestyles and emergence of pathogens.</title>
        <authorList>
            <person name="Haridas S."/>
            <person name="Albert R."/>
            <person name="Binder M."/>
            <person name="Bloem J."/>
            <person name="Labutti K."/>
            <person name="Salamov A."/>
            <person name="Andreopoulos B."/>
            <person name="Baker S."/>
            <person name="Barry K."/>
            <person name="Bills G."/>
            <person name="Bluhm B."/>
            <person name="Cannon C."/>
            <person name="Castanera R."/>
            <person name="Culley D."/>
            <person name="Daum C."/>
            <person name="Ezra D."/>
            <person name="Gonzalez J."/>
            <person name="Henrissat B."/>
            <person name="Kuo A."/>
            <person name="Liang C."/>
            <person name="Lipzen A."/>
            <person name="Lutzoni F."/>
            <person name="Magnuson J."/>
            <person name="Mondo S."/>
            <person name="Nolan M."/>
            <person name="Ohm R."/>
            <person name="Pangilinan J."/>
            <person name="Park H.-J."/>
            <person name="Ramirez L."/>
            <person name="Alfaro M."/>
            <person name="Sun H."/>
            <person name="Tritt A."/>
            <person name="Yoshinaga Y."/>
            <person name="Zwiers L.-H."/>
            <person name="Turgeon B."/>
            <person name="Goodwin S."/>
            <person name="Spatafora J."/>
            <person name="Crous P."/>
            <person name="Grigoriev I."/>
        </authorList>
    </citation>
    <scope>NUCLEOTIDE SEQUENCE</scope>
    <source>
        <strain evidence="1">ATCC 200398</strain>
    </source>
</reference>
<dbReference type="EMBL" id="MU003512">
    <property type="protein sequence ID" value="KAF2469257.1"/>
    <property type="molecule type" value="Genomic_DNA"/>
</dbReference>
<evidence type="ECO:0000313" key="2">
    <source>
        <dbReference type="Proteomes" id="UP000799755"/>
    </source>
</evidence>
<sequence>MKSGFFFFLDYIQGKTYYDIILGFGDTQTIPLGISHDVKQPALLSQHRPESKLSSINLPITNLSRLIFKHLSYLEHEPWPIVDRVHTPLTFSSIGRLSGEYILACSHSIADLTLNIRTAYYGSERSSCYSDSYHTGMLPESKLLVFVERSHCEDMCQDCHYKGGRGWILDLSTLIIIQPSGILTLSRERTVYTEKAVNWPGSPYYPNVLTRISLCFLDKHPHSSQGNCVIRTISAVPDRGREFLESDVPNIRVGGYDRLADGHVPEQREGKYAQASIPEARIRLPRLREWFRPSTPDPLATWCYPEYTTANRSAYETPNDMRSYYFHQRLIKQVTKGGDFGRGENIYTGRGVQSYFKGNLLPKLHKITRYKRSGIRPASDLFDKEQGLRDQEDGKDEVVFVQSCHAETVVISLSSSCEAFGRRRDEELIMRDYCKHTHCADARPRQLVQLLASLILTLIFDVSGTKYLPLSMGALSLSFPIIRTDPQSSSPLLYPVYMGSLVVTTACGYVALKESKREILELSTVLLSAAESLMILFSSPDGMKAVLTILPAVLCFSIFLIANASNHYCLYIIARPSGIVMILRSVGTSLIGETPQSLLPAVKGDILGAIGSTRGMKNCINC</sequence>
<keyword evidence="2" id="KW-1185">Reference proteome</keyword>
<evidence type="ECO:0000313" key="1">
    <source>
        <dbReference type="EMBL" id="KAF2469257.1"/>
    </source>
</evidence>
<protein>
    <submittedName>
        <fullName evidence="1">Uncharacterized protein</fullName>
    </submittedName>
</protein>
<proteinExistence type="predicted"/>
<organism evidence="1 2">
    <name type="scientific">Lindgomyces ingoldianus</name>
    <dbReference type="NCBI Taxonomy" id="673940"/>
    <lineage>
        <taxon>Eukaryota</taxon>
        <taxon>Fungi</taxon>
        <taxon>Dikarya</taxon>
        <taxon>Ascomycota</taxon>
        <taxon>Pezizomycotina</taxon>
        <taxon>Dothideomycetes</taxon>
        <taxon>Pleosporomycetidae</taxon>
        <taxon>Pleosporales</taxon>
        <taxon>Lindgomycetaceae</taxon>
        <taxon>Lindgomyces</taxon>
    </lineage>
</organism>
<comment type="caution">
    <text evidence="1">The sequence shown here is derived from an EMBL/GenBank/DDBJ whole genome shotgun (WGS) entry which is preliminary data.</text>
</comment>
<accession>A0ACB6QSI1</accession>
<name>A0ACB6QSI1_9PLEO</name>